<evidence type="ECO:0000313" key="1">
    <source>
        <dbReference type="EMBL" id="KAF1374615.1"/>
    </source>
</evidence>
<evidence type="ECO:0000313" key="2">
    <source>
        <dbReference type="Proteomes" id="UP000465112"/>
    </source>
</evidence>
<protein>
    <submittedName>
        <fullName evidence="1">Uncharacterized protein</fullName>
    </submittedName>
</protein>
<dbReference type="EMBL" id="VHII01000020">
    <property type="protein sequence ID" value="KAF1374615.1"/>
    <property type="molecule type" value="Genomic_DNA"/>
</dbReference>
<gene>
    <name evidence="1" type="ORF">PFLUV_G00230950</name>
</gene>
<name>A0A6A5E6C1_PERFL</name>
<keyword evidence="2" id="KW-1185">Reference proteome</keyword>
<dbReference type="Proteomes" id="UP000465112">
    <property type="component" value="Chromosome 20"/>
</dbReference>
<accession>A0A6A5E6C1</accession>
<sequence>MNYFLGAINTGRSAHICTVRARRGQSELTVTGGPVGTAAVTLHPHTGYLRYRLFSPVKPHTAATKCQSVQSARRKFTSPRK</sequence>
<reference evidence="1 2" key="1">
    <citation type="submission" date="2019-06" db="EMBL/GenBank/DDBJ databases">
        <title>A chromosome-scale genome assembly of the European perch, Perca fluviatilis.</title>
        <authorList>
            <person name="Roques C."/>
            <person name="Zahm M."/>
            <person name="Cabau C."/>
            <person name="Klopp C."/>
            <person name="Bouchez O."/>
            <person name="Donnadieu C."/>
            <person name="Kuhl H."/>
            <person name="Gislard M."/>
            <person name="Guendouz S."/>
            <person name="Journot L."/>
            <person name="Haffray P."/>
            <person name="Bestin A."/>
            <person name="Morvezen R."/>
            <person name="Feron R."/>
            <person name="Wen M."/>
            <person name="Jouanno E."/>
            <person name="Herpin A."/>
            <person name="Schartl M."/>
            <person name="Postlethwait J."/>
            <person name="Schaerlinger B."/>
            <person name="Chardard D."/>
            <person name="Lecocq T."/>
            <person name="Poncet C."/>
            <person name="Jaffrelo L."/>
            <person name="Lampietro C."/>
            <person name="Guiguen Y."/>
        </authorList>
    </citation>
    <scope>NUCLEOTIDE SEQUENCE [LARGE SCALE GENOMIC DNA]</scope>
    <source>
        <tissue evidence="1">Blood</tissue>
    </source>
</reference>
<dbReference type="AlphaFoldDB" id="A0A6A5E6C1"/>
<proteinExistence type="predicted"/>
<organism evidence="1 2">
    <name type="scientific">Perca fluviatilis</name>
    <name type="common">European perch</name>
    <dbReference type="NCBI Taxonomy" id="8168"/>
    <lineage>
        <taxon>Eukaryota</taxon>
        <taxon>Metazoa</taxon>
        <taxon>Chordata</taxon>
        <taxon>Craniata</taxon>
        <taxon>Vertebrata</taxon>
        <taxon>Euteleostomi</taxon>
        <taxon>Actinopterygii</taxon>
        <taxon>Neopterygii</taxon>
        <taxon>Teleostei</taxon>
        <taxon>Neoteleostei</taxon>
        <taxon>Acanthomorphata</taxon>
        <taxon>Eupercaria</taxon>
        <taxon>Perciformes</taxon>
        <taxon>Percoidei</taxon>
        <taxon>Percidae</taxon>
        <taxon>Percinae</taxon>
        <taxon>Perca</taxon>
    </lineage>
</organism>
<comment type="caution">
    <text evidence="1">The sequence shown here is derived from an EMBL/GenBank/DDBJ whole genome shotgun (WGS) entry which is preliminary data.</text>
</comment>